<evidence type="ECO:0000313" key="2">
    <source>
        <dbReference type="EMBL" id="KAG2239701.1"/>
    </source>
</evidence>
<accession>A0A8X7TG11</accession>
<evidence type="ECO:0000313" key="3">
    <source>
        <dbReference type="Proteomes" id="UP000886595"/>
    </source>
</evidence>
<dbReference type="EMBL" id="JAAMPC010001593">
    <property type="protein sequence ID" value="KAG2239701.1"/>
    <property type="molecule type" value="Genomic_DNA"/>
</dbReference>
<proteinExistence type="predicted"/>
<dbReference type="Proteomes" id="UP000886595">
    <property type="component" value="Unassembled WGS sequence"/>
</dbReference>
<protein>
    <submittedName>
        <fullName evidence="2">Uncharacterized protein</fullName>
    </submittedName>
</protein>
<gene>
    <name evidence="2" type="ORF">Bca52824_091540</name>
</gene>
<reference evidence="2 3" key="1">
    <citation type="submission" date="2020-02" db="EMBL/GenBank/DDBJ databases">
        <authorList>
            <person name="Ma Q."/>
            <person name="Huang Y."/>
            <person name="Song X."/>
            <person name="Pei D."/>
        </authorList>
    </citation>
    <scope>NUCLEOTIDE SEQUENCE [LARGE SCALE GENOMIC DNA]</scope>
    <source>
        <strain evidence="2">Sxm20200214</strain>
        <tissue evidence="2">Leaf</tissue>
    </source>
</reference>
<evidence type="ECO:0000256" key="1">
    <source>
        <dbReference type="SAM" id="MobiDB-lite"/>
    </source>
</evidence>
<name>A0A8X7TG11_BRACI</name>
<dbReference type="AlphaFoldDB" id="A0A8X7TG11"/>
<feature type="region of interest" description="Disordered" evidence="1">
    <location>
        <begin position="1"/>
        <end position="20"/>
    </location>
</feature>
<sequence length="66" mass="7427">MSSVGSSFDSSYRDTKQRGIPKRCNCGKAVDRFTSRTAKIRRLFHCCPMGSEKVCLYSCNCVIARI</sequence>
<keyword evidence="3" id="KW-1185">Reference proteome</keyword>
<organism evidence="2 3">
    <name type="scientific">Brassica carinata</name>
    <name type="common">Ethiopian mustard</name>
    <name type="synonym">Abyssinian cabbage</name>
    <dbReference type="NCBI Taxonomy" id="52824"/>
    <lineage>
        <taxon>Eukaryota</taxon>
        <taxon>Viridiplantae</taxon>
        <taxon>Streptophyta</taxon>
        <taxon>Embryophyta</taxon>
        <taxon>Tracheophyta</taxon>
        <taxon>Spermatophyta</taxon>
        <taxon>Magnoliopsida</taxon>
        <taxon>eudicotyledons</taxon>
        <taxon>Gunneridae</taxon>
        <taxon>Pentapetalae</taxon>
        <taxon>rosids</taxon>
        <taxon>malvids</taxon>
        <taxon>Brassicales</taxon>
        <taxon>Brassicaceae</taxon>
        <taxon>Brassiceae</taxon>
        <taxon>Brassica</taxon>
    </lineage>
</organism>
<feature type="compositionally biased region" description="Polar residues" evidence="1">
    <location>
        <begin position="1"/>
        <end position="10"/>
    </location>
</feature>
<comment type="caution">
    <text evidence="2">The sequence shown here is derived from an EMBL/GenBank/DDBJ whole genome shotgun (WGS) entry which is preliminary data.</text>
</comment>